<proteinExistence type="predicted"/>
<dbReference type="EMBL" id="MT142052">
    <property type="protein sequence ID" value="QJA73780.1"/>
    <property type="molecule type" value="Genomic_DNA"/>
</dbReference>
<dbReference type="EMBL" id="MT144014">
    <property type="protein sequence ID" value="QJA46552.1"/>
    <property type="molecule type" value="Genomic_DNA"/>
</dbReference>
<sequence>MPDMLNIDALRKEAKALEEEIAKLEGMRRVHASVGELSKSFHWADYLATLKWLQARAINHALEEGIDDRGRAIAAAEARIFEVLIKAPERVEERLGSIDQQIKARRERADWILTNIGQKGTGHG</sequence>
<evidence type="ECO:0000313" key="2">
    <source>
        <dbReference type="EMBL" id="QJA62899.1"/>
    </source>
</evidence>
<name>A0A6H1ZGF5_9ZZZZ</name>
<protein>
    <submittedName>
        <fullName evidence="1">Uncharacterized protein</fullName>
    </submittedName>
</protein>
<dbReference type="AlphaFoldDB" id="A0A6H1ZGF5"/>
<accession>A0A6H1ZGF5</accession>
<evidence type="ECO:0000313" key="3">
    <source>
        <dbReference type="EMBL" id="QJA73780.1"/>
    </source>
</evidence>
<reference evidence="1" key="1">
    <citation type="submission" date="2020-03" db="EMBL/GenBank/DDBJ databases">
        <title>The deep terrestrial virosphere.</title>
        <authorList>
            <person name="Holmfeldt K."/>
            <person name="Nilsson E."/>
            <person name="Simone D."/>
            <person name="Lopez-Fernandez M."/>
            <person name="Wu X."/>
            <person name="de Brujin I."/>
            <person name="Lundin D."/>
            <person name="Andersson A."/>
            <person name="Bertilsson S."/>
            <person name="Dopson M."/>
        </authorList>
    </citation>
    <scope>NUCLEOTIDE SEQUENCE</scope>
    <source>
        <strain evidence="3">MM415A02237</strain>
        <strain evidence="2">MM415B00684</strain>
        <strain evidence="1">TM448A00447</strain>
        <strain evidence="4">TM448B02166</strain>
    </source>
</reference>
<evidence type="ECO:0000313" key="1">
    <source>
        <dbReference type="EMBL" id="QJA46552.1"/>
    </source>
</evidence>
<gene>
    <name evidence="3" type="ORF">MM415A02237_0008</name>
    <name evidence="2" type="ORF">MM415B00684_0008</name>
    <name evidence="1" type="ORF">TM448A00447_0029</name>
    <name evidence="4" type="ORF">TM448B02166_0003</name>
</gene>
<dbReference type="EMBL" id="MT144884">
    <property type="protein sequence ID" value="QJI00903.1"/>
    <property type="molecule type" value="Genomic_DNA"/>
</dbReference>
<dbReference type="EMBL" id="MT141485">
    <property type="protein sequence ID" value="QJA62899.1"/>
    <property type="molecule type" value="Genomic_DNA"/>
</dbReference>
<organism evidence="1">
    <name type="scientific">viral metagenome</name>
    <dbReference type="NCBI Taxonomy" id="1070528"/>
    <lineage>
        <taxon>unclassified sequences</taxon>
        <taxon>metagenomes</taxon>
        <taxon>organismal metagenomes</taxon>
    </lineage>
</organism>
<evidence type="ECO:0000313" key="4">
    <source>
        <dbReference type="EMBL" id="QJI00903.1"/>
    </source>
</evidence>